<gene>
    <name evidence="1" type="ORF">DBZ45_11445</name>
</gene>
<reference evidence="1 2" key="1">
    <citation type="submission" date="2018-04" db="EMBL/GenBank/DDBJ databases">
        <title>Bacteria isolated from cave deposits of Manipur.</title>
        <authorList>
            <person name="Sahoo D."/>
            <person name="Sarangthem I."/>
            <person name="Nandeibam J."/>
        </authorList>
    </citation>
    <scope>NUCLEOTIDE SEQUENCE [LARGE SCALE GENOMIC DNA]</scope>
    <source>
        <strain evidence="2">mrc11</strain>
    </source>
</reference>
<organism evidence="1 2">
    <name type="scientific">Arthrobacter globiformis</name>
    <dbReference type="NCBI Taxonomy" id="1665"/>
    <lineage>
        <taxon>Bacteria</taxon>
        <taxon>Bacillati</taxon>
        <taxon>Actinomycetota</taxon>
        <taxon>Actinomycetes</taxon>
        <taxon>Micrococcales</taxon>
        <taxon>Micrococcaceae</taxon>
        <taxon>Arthrobacter</taxon>
    </lineage>
</organism>
<sequence length="105" mass="10890">MTVAAPDADCNPRYGANARIQISVADSSGAKVVNTTSAMNDGGGFSYTFVVPARTVSGQATVTAVPYNLDWCDDTGRNNRVAGAAVVQLQRASCVLPTKPLTIGR</sequence>
<comment type="caution">
    <text evidence="1">The sequence shown here is derived from an EMBL/GenBank/DDBJ whole genome shotgun (WGS) entry which is preliminary data.</text>
</comment>
<dbReference type="OrthoDB" id="4948183at2"/>
<accession>A0A328HFB4</accession>
<evidence type="ECO:0000313" key="2">
    <source>
        <dbReference type="Proteomes" id="UP000249166"/>
    </source>
</evidence>
<dbReference type="EMBL" id="QLNP01000076">
    <property type="protein sequence ID" value="RAM37192.1"/>
    <property type="molecule type" value="Genomic_DNA"/>
</dbReference>
<dbReference type="Proteomes" id="UP000249166">
    <property type="component" value="Unassembled WGS sequence"/>
</dbReference>
<evidence type="ECO:0000313" key="1">
    <source>
        <dbReference type="EMBL" id="RAM37192.1"/>
    </source>
</evidence>
<dbReference type="AlphaFoldDB" id="A0A328HFB4"/>
<protein>
    <submittedName>
        <fullName evidence="1">Uncharacterized protein</fullName>
    </submittedName>
</protein>
<name>A0A328HFB4_ARTGO</name>
<proteinExistence type="predicted"/>